<organism evidence="2 3">
    <name type="scientific">Marasmiellus scandens</name>
    <dbReference type="NCBI Taxonomy" id="2682957"/>
    <lineage>
        <taxon>Eukaryota</taxon>
        <taxon>Fungi</taxon>
        <taxon>Dikarya</taxon>
        <taxon>Basidiomycota</taxon>
        <taxon>Agaricomycotina</taxon>
        <taxon>Agaricomycetes</taxon>
        <taxon>Agaricomycetidae</taxon>
        <taxon>Agaricales</taxon>
        <taxon>Marasmiineae</taxon>
        <taxon>Omphalotaceae</taxon>
        <taxon>Marasmiellus</taxon>
    </lineage>
</organism>
<feature type="compositionally biased region" description="Polar residues" evidence="1">
    <location>
        <begin position="89"/>
        <end position="99"/>
    </location>
</feature>
<dbReference type="EMBL" id="JBANRG010000118">
    <property type="protein sequence ID" value="KAK7434707.1"/>
    <property type="molecule type" value="Genomic_DNA"/>
</dbReference>
<accession>A0ABR1IJU2</accession>
<keyword evidence="3" id="KW-1185">Reference proteome</keyword>
<feature type="region of interest" description="Disordered" evidence="1">
    <location>
        <begin position="89"/>
        <end position="195"/>
    </location>
</feature>
<evidence type="ECO:0000313" key="2">
    <source>
        <dbReference type="EMBL" id="KAK7434707.1"/>
    </source>
</evidence>
<feature type="compositionally biased region" description="Basic and acidic residues" evidence="1">
    <location>
        <begin position="254"/>
        <end position="281"/>
    </location>
</feature>
<reference evidence="2 3" key="1">
    <citation type="submission" date="2024-01" db="EMBL/GenBank/DDBJ databases">
        <title>A draft genome for the cacao thread blight pathogen Marasmiellus scandens.</title>
        <authorList>
            <person name="Baruah I.K."/>
            <person name="Leung J."/>
            <person name="Bukari Y."/>
            <person name="Amoako-Attah I."/>
            <person name="Meinhardt L.W."/>
            <person name="Bailey B.A."/>
            <person name="Cohen S.P."/>
        </authorList>
    </citation>
    <scope>NUCLEOTIDE SEQUENCE [LARGE SCALE GENOMIC DNA]</scope>
    <source>
        <strain evidence="2 3">GH-19</strain>
    </source>
</reference>
<evidence type="ECO:0000313" key="3">
    <source>
        <dbReference type="Proteomes" id="UP001498398"/>
    </source>
</evidence>
<comment type="caution">
    <text evidence="2">The sequence shown here is derived from an EMBL/GenBank/DDBJ whole genome shotgun (WGS) entry which is preliminary data.</text>
</comment>
<gene>
    <name evidence="2" type="ORF">VKT23_020071</name>
</gene>
<sequence>MSDLHEAPVNTDMHKFKSRLEALKEDKRRLLEAVEKQREKLEADLAKAQAEKDRLGAENKEIKSYFEAMKAAKKKIETSLKQAQTQLAEARNVDTQQIEAQRDQWKAQAEERAKEINGLESRIKDQESVASELQEQIEKLKDKLKTAGPQPSTSSSPSTSSNPTGSSTSSNPTGSSTSSNPAGSSTSADPSNSFASNNHDFAAGFFNKPGRRKHTLSHANVIGALQFAQTNFSYELPPSLNSTAAGNAQSNNRAGERENNESDNEGRQNRPNKGKERARAADEEDDSSDSDQGYVSDDERTDELNDHRVRSRWAGKSTRKGLYSPKDIKSNINSLSRELLHEALHVKRSYEAFARASVTTQRLDQFTGDPIEYAPQRRNTRLDKAGSTAASMLARPWNQALISVLVKEAKLIVSRCKDRRFGNEEIDWWMKFRERLMSIARDIIESRPKYQGEDVTKILIRMETNHRHKNERNRKNGILHVKHCLRHGIAAIMLAIEEELGDQQAVQFWSYAVTVLSKLDHHGMSDEEDDERPSFINGVRTMEQVRIVQELEWRESSFSHLFALIDQTRQLESQYFSQTGKPSMKRIRNDPNRKVVKRQPPRGLPRSFFKPEYLQGKQRFPGGMDALGVSKSDFQVFDWSRYNPRPRGTDPEVPDI</sequence>
<dbReference type="PANTHER" id="PTHR23159:SF31">
    <property type="entry name" value="CENTROSOME-ASSOCIATED PROTEIN CEP250 ISOFORM X1"/>
    <property type="match status" value="1"/>
</dbReference>
<dbReference type="Proteomes" id="UP001498398">
    <property type="component" value="Unassembled WGS sequence"/>
</dbReference>
<protein>
    <submittedName>
        <fullName evidence="2">Uncharacterized protein</fullName>
    </submittedName>
</protein>
<feature type="region of interest" description="Disordered" evidence="1">
    <location>
        <begin position="238"/>
        <end position="328"/>
    </location>
</feature>
<feature type="compositionally biased region" description="Basic and acidic residues" evidence="1">
    <location>
        <begin position="136"/>
        <end position="145"/>
    </location>
</feature>
<feature type="compositionally biased region" description="Basic and acidic residues" evidence="1">
    <location>
        <begin position="100"/>
        <end position="127"/>
    </location>
</feature>
<dbReference type="Gene3D" id="1.10.287.1490">
    <property type="match status" value="1"/>
</dbReference>
<feature type="compositionally biased region" description="Low complexity" evidence="1">
    <location>
        <begin position="146"/>
        <end position="188"/>
    </location>
</feature>
<name>A0ABR1IJU2_9AGAR</name>
<proteinExistence type="predicted"/>
<evidence type="ECO:0000256" key="1">
    <source>
        <dbReference type="SAM" id="MobiDB-lite"/>
    </source>
</evidence>
<dbReference type="PANTHER" id="PTHR23159">
    <property type="entry name" value="CENTROSOMAL PROTEIN 2"/>
    <property type="match status" value="1"/>
</dbReference>
<feature type="compositionally biased region" description="Basic residues" evidence="1">
    <location>
        <begin position="309"/>
        <end position="319"/>
    </location>
</feature>
<feature type="compositionally biased region" description="Polar residues" evidence="1">
    <location>
        <begin position="238"/>
        <end position="253"/>
    </location>
</feature>